<name>A0ABN1XRC5_9ACTN</name>
<dbReference type="SUPFAM" id="SSF69118">
    <property type="entry name" value="AhpD-like"/>
    <property type="match status" value="1"/>
</dbReference>
<evidence type="ECO:0000313" key="2">
    <source>
        <dbReference type="EMBL" id="GAA1387898.1"/>
    </source>
</evidence>
<dbReference type="Pfam" id="PF02627">
    <property type="entry name" value="CMD"/>
    <property type="match status" value="1"/>
</dbReference>
<keyword evidence="3" id="KW-1185">Reference proteome</keyword>
<dbReference type="PANTHER" id="PTHR34846:SF7">
    <property type="entry name" value="BLL7811 PROTEIN"/>
    <property type="match status" value="1"/>
</dbReference>
<dbReference type="InterPro" id="IPR029032">
    <property type="entry name" value="AhpD-like"/>
</dbReference>
<evidence type="ECO:0000313" key="3">
    <source>
        <dbReference type="Proteomes" id="UP001499863"/>
    </source>
</evidence>
<dbReference type="PANTHER" id="PTHR34846">
    <property type="entry name" value="4-CARBOXYMUCONOLACTONE DECARBOXYLASE FAMILY PROTEIN (AFU_ORTHOLOGUE AFUA_6G11590)"/>
    <property type="match status" value="1"/>
</dbReference>
<comment type="caution">
    <text evidence="2">The sequence shown here is derived from an EMBL/GenBank/DDBJ whole genome shotgun (WGS) entry which is preliminary data.</text>
</comment>
<proteinExistence type="predicted"/>
<accession>A0ABN1XRC5</accession>
<protein>
    <submittedName>
        <fullName evidence="2">Carboxymuconolactone decarboxylase family protein</fullName>
    </submittedName>
</protein>
<dbReference type="Proteomes" id="UP001499863">
    <property type="component" value="Unassembled WGS sequence"/>
</dbReference>
<dbReference type="EMBL" id="BAAAKJ010000066">
    <property type="protein sequence ID" value="GAA1387898.1"/>
    <property type="molecule type" value="Genomic_DNA"/>
</dbReference>
<sequence length="160" mass="17266">MTTQTTTHAARMKNPAMVLPDAMKGIQTIFQATHQGGVPQRIMELVHLRASQINGCSACVFGGVAGAKKAGETDERLHAVAAWREAPFFSEEERAALALTEAATRIADRSGQAVPDDVWDAAADHFTEEQLSAIILMIGLTNFFNRINTTIQEPAGATWS</sequence>
<organism evidence="2 3">
    <name type="scientific">Kitasatospora putterlickiae</name>
    <dbReference type="NCBI Taxonomy" id="221725"/>
    <lineage>
        <taxon>Bacteria</taxon>
        <taxon>Bacillati</taxon>
        <taxon>Actinomycetota</taxon>
        <taxon>Actinomycetes</taxon>
        <taxon>Kitasatosporales</taxon>
        <taxon>Streptomycetaceae</taxon>
        <taxon>Kitasatospora</taxon>
    </lineage>
</organism>
<evidence type="ECO:0000259" key="1">
    <source>
        <dbReference type="Pfam" id="PF02627"/>
    </source>
</evidence>
<dbReference type="InterPro" id="IPR003779">
    <property type="entry name" value="CMD-like"/>
</dbReference>
<dbReference type="Gene3D" id="1.20.1290.10">
    <property type="entry name" value="AhpD-like"/>
    <property type="match status" value="1"/>
</dbReference>
<dbReference type="NCBIfam" id="TIGR00778">
    <property type="entry name" value="ahpD_dom"/>
    <property type="match status" value="1"/>
</dbReference>
<dbReference type="InterPro" id="IPR004675">
    <property type="entry name" value="AhpD_core"/>
</dbReference>
<dbReference type="RefSeq" id="WP_344329565.1">
    <property type="nucleotide sequence ID" value="NZ_BAAAKJ010000066.1"/>
</dbReference>
<gene>
    <name evidence="2" type="ORF">GCM10009639_13640</name>
</gene>
<feature type="domain" description="Carboxymuconolactone decarboxylase-like" evidence="1">
    <location>
        <begin position="20"/>
        <end position="101"/>
    </location>
</feature>
<reference evidence="2 3" key="1">
    <citation type="journal article" date="2019" name="Int. J. Syst. Evol. Microbiol.">
        <title>The Global Catalogue of Microorganisms (GCM) 10K type strain sequencing project: providing services to taxonomists for standard genome sequencing and annotation.</title>
        <authorList>
            <consortium name="The Broad Institute Genomics Platform"/>
            <consortium name="The Broad Institute Genome Sequencing Center for Infectious Disease"/>
            <person name="Wu L."/>
            <person name="Ma J."/>
        </authorList>
    </citation>
    <scope>NUCLEOTIDE SEQUENCE [LARGE SCALE GENOMIC DNA]</scope>
    <source>
        <strain evidence="2 3">JCM 12393</strain>
    </source>
</reference>